<evidence type="ECO:0000256" key="3">
    <source>
        <dbReference type="ARBA" id="ARBA00023015"/>
    </source>
</evidence>
<dbReference type="PANTHER" id="PTHR48111">
    <property type="entry name" value="REGULATOR OF RPOS"/>
    <property type="match status" value="1"/>
</dbReference>
<keyword evidence="5" id="KW-0804">Transcription</keyword>
<dbReference type="PANTHER" id="PTHR48111:SF1">
    <property type="entry name" value="TWO-COMPONENT RESPONSE REGULATOR ORR33"/>
    <property type="match status" value="1"/>
</dbReference>
<reference evidence="8" key="1">
    <citation type="submission" date="2022-05" db="EMBL/GenBank/DDBJ databases">
        <authorList>
            <person name="Jo J.-H."/>
            <person name="Im W.-T."/>
        </authorList>
    </citation>
    <scope>NUCLEOTIDE SEQUENCE</scope>
    <source>
        <strain evidence="8">RG327</strain>
    </source>
</reference>
<dbReference type="Gene3D" id="3.40.50.2300">
    <property type="match status" value="1"/>
</dbReference>
<dbReference type="InterPro" id="IPR001789">
    <property type="entry name" value="Sig_transdc_resp-reg_receiver"/>
</dbReference>
<evidence type="ECO:0000256" key="2">
    <source>
        <dbReference type="ARBA" id="ARBA00023012"/>
    </source>
</evidence>
<proteinExistence type="predicted"/>
<evidence type="ECO:0000256" key="5">
    <source>
        <dbReference type="ARBA" id="ARBA00023163"/>
    </source>
</evidence>
<keyword evidence="4" id="KW-0238">DNA-binding</keyword>
<feature type="domain" description="Response regulatory" evidence="7">
    <location>
        <begin position="15"/>
        <end position="131"/>
    </location>
</feature>
<evidence type="ECO:0000313" key="9">
    <source>
        <dbReference type="Proteomes" id="UP001165343"/>
    </source>
</evidence>
<evidence type="ECO:0000256" key="1">
    <source>
        <dbReference type="ARBA" id="ARBA00022553"/>
    </source>
</evidence>
<dbReference type="RefSeq" id="WP_249868655.1">
    <property type="nucleotide sequence ID" value="NZ_JAMGBC010000001.1"/>
</dbReference>
<evidence type="ECO:0000259" key="7">
    <source>
        <dbReference type="PROSITE" id="PS50110"/>
    </source>
</evidence>
<evidence type="ECO:0000256" key="4">
    <source>
        <dbReference type="ARBA" id="ARBA00023125"/>
    </source>
</evidence>
<keyword evidence="9" id="KW-1185">Reference proteome</keyword>
<dbReference type="InterPro" id="IPR011006">
    <property type="entry name" value="CheY-like_superfamily"/>
</dbReference>
<organism evidence="8 9">
    <name type="scientific">Sphingomonas anseongensis</name>
    <dbReference type="NCBI Taxonomy" id="2908207"/>
    <lineage>
        <taxon>Bacteria</taxon>
        <taxon>Pseudomonadati</taxon>
        <taxon>Pseudomonadota</taxon>
        <taxon>Alphaproteobacteria</taxon>
        <taxon>Sphingomonadales</taxon>
        <taxon>Sphingomonadaceae</taxon>
        <taxon>Sphingomonas</taxon>
    </lineage>
</organism>
<feature type="modified residue" description="4-aspartylphosphate" evidence="6">
    <location>
        <position position="64"/>
    </location>
</feature>
<dbReference type="PROSITE" id="PS50110">
    <property type="entry name" value="RESPONSE_REGULATORY"/>
    <property type="match status" value="1"/>
</dbReference>
<dbReference type="CDD" id="cd00156">
    <property type="entry name" value="REC"/>
    <property type="match status" value="1"/>
</dbReference>
<dbReference type="Pfam" id="PF00072">
    <property type="entry name" value="Response_reg"/>
    <property type="match status" value="1"/>
</dbReference>
<accession>A0ABT0RIK6</accession>
<dbReference type="EMBL" id="JAMGBC010000001">
    <property type="protein sequence ID" value="MCL6679775.1"/>
    <property type="molecule type" value="Genomic_DNA"/>
</dbReference>
<keyword evidence="2" id="KW-0902">Two-component regulatory system</keyword>
<keyword evidence="3" id="KW-0805">Transcription regulation</keyword>
<keyword evidence="1 6" id="KW-0597">Phosphoprotein</keyword>
<evidence type="ECO:0000256" key="6">
    <source>
        <dbReference type="PROSITE-ProRule" id="PRU00169"/>
    </source>
</evidence>
<gene>
    <name evidence="8" type="ORF">LZ519_10685</name>
</gene>
<protein>
    <submittedName>
        <fullName evidence="8">Response regulator</fullName>
    </submittedName>
</protein>
<dbReference type="SMART" id="SM00448">
    <property type="entry name" value="REC"/>
    <property type="match status" value="1"/>
</dbReference>
<dbReference type="Proteomes" id="UP001165343">
    <property type="component" value="Unassembled WGS sequence"/>
</dbReference>
<comment type="caution">
    <text evidence="8">The sequence shown here is derived from an EMBL/GenBank/DDBJ whole genome shotgun (WGS) entry which is preliminary data.</text>
</comment>
<sequence>MELTFARQSAGEQPRLLVIDGNRHYLGVLSRRLAEFGYRVATAESAQAGLAEMYRMPVDMVICDVELRGTNGIEFARMIRDDPVHRDVPLLLIVGRSDPAAAVAAFRAGADGVVRKPCHFEVLAACIARQLSRADAMKRLTDDNAMLDAKIITRVIELRETQAQLSAAEAERRRLAAIVDGRAA</sequence>
<name>A0ABT0RIK6_9SPHN</name>
<evidence type="ECO:0000313" key="8">
    <source>
        <dbReference type="EMBL" id="MCL6679775.1"/>
    </source>
</evidence>
<dbReference type="SUPFAM" id="SSF52172">
    <property type="entry name" value="CheY-like"/>
    <property type="match status" value="1"/>
</dbReference>
<dbReference type="InterPro" id="IPR039420">
    <property type="entry name" value="WalR-like"/>
</dbReference>